<feature type="domain" description="DUF7492" evidence="2">
    <location>
        <begin position="19"/>
        <end position="109"/>
    </location>
</feature>
<evidence type="ECO:0000259" key="2">
    <source>
        <dbReference type="Pfam" id="PF24320"/>
    </source>
</evidence>
<evidence type="ECO:0000313" key="3">
    <source>
        <dbReference type="EMBL" id="ORX70581.1"/>
    </source>
</evidence>
<gene>
    <name evidence="3" type="ORF">DL89DRAFT_136222</name>
</gene>
<dbReference type="PANTHER" id="PTHR35559:SF1">
    <property type="entry name" value="CHITIN-BINDING TYPE-4 DOMAIN-CONTAINING PROTEIN"/>
    <property type="match status" value="1"/>
</dbReference>
<dbReference type="GeneID" id="63800024"/>
<keyword evidence="4" id="KW-1185">Reference proteome</keyword>
<sequence>MISIVRNAVALAAVVSSVLAHSWVDCVKYDPVNQSCLGYPRGYPGRQDANINTEYTYLFSGSPSSQAMCNDKQQASMNYPGNFKMATVQPGETVYTTWEMNGHLNNESPTTIKVLYYPDSSKEFMDVKERDTSMVAGSMEFATNGNCYIPDNPNSVCFGSWKVPQDLDARADISLCVVLVLQREPCRPVVLVLLRPEGRVREPRRR</sequence>
<feature type="signal peptide" evidence="1">
    <location>
        <begin position="1"/>
        <end position="20"/>
    </location>
</feature>
<dbReference type="OrthoDB" id="64281at2759"/>
<dbReference type="Pfam" id="PF24320">
    <property type="entry name" value="DUF7492"/>
    <property type="match status" value="1"/>
</dbReference>
<feature type="chain" id="PRO_5013254306" description="DUF7492 domain-containing protein" evidence="1">
    <location>
        <begin position="21"/>
        <end position="206"/>
    </location>
</feature>
<dbReference type="RefSeq" id="XP_040744160.1">
    <property type="nucleotide sequence ID" value="XM_040883376.1"/>
</dbReference>
<dbReference type="InterPro" id="IPR055915">
    <property type="entry name" value="DUF7492"/>
</dbReference>
<comment type="caution">
    <text evidence="3">The sequence shown here is derived from an EMBL/GenBank/DDBJ whole genome shotgun (WGS) entry which is preliminary data.</text>
</comment>
<organism evidence="3 4">
    <name type="scientific">Linderina pennispora</name>
    <dbReference type="NCBI Taxonomy" id="61395"/>
    <lineage>
        <taxon>Eukaryota</taxon>
        <taxon>Fungi</taxon>
        <taxon>Fungi incertae sedis</taxon>
        <taxon>Zoopagomycota</taxon>
        <taxon>Kickxellomycotina</taxon>
        <taxon>Kickxellomycetes</taxon>
        <taxon>Kickxellales</taxon>
        <taxon>Kickxellaceae</taxon>
        <taxon>Linderina</taxon>
    </lineage>
</organism>
<evidence type="ECO:0000256" key="1">
    <source>
        <dbReference type="SAM" id="SignalP"/>
    </source>
</evidence>
<accession>A0A1Y1WAM6</accession>
<dbReference type="EMBL" id="MCFD01000005">
    <property type="protein sequence ID" value="ORX70581.1"/>
    <property type="molecule type" value="Genomic_DNA"/>
</dbReference>
<reference evidence="3 4" key="1">
    <citation type="submission" date="2016-07" db="EMBL/GenBank/DDBJ databases">
        <title>Pervasive Adenine N6-methylation of Active Genes in Fungi.</title>
        <authorList>
            <consortium name="DOE Joint Genome Institute"/>
            <person name="Mondo S.J."/>
            <person name="Dannebaum R.O."/>
            <person name="Kuo R.C."/>
            <person name="Labutti K."/>
            <person name="Haridas S."/>
            <person name="Kuo A."/>
            <person name="Salamov A."/>
            <person name="Ahrendt S.R."/>
            <person name="Lipzen A."/>
            <person name="Sullivan W."/>
            <person name="Andreopoulos W.B."/>
            <person name="Clum A."/>
            <person name="Lindquist E."/>
            <person name="Daum C."/>
            <person name="Ramamoorthy G.K."/>
            <person name="Gryganskyi A."/>
            <person name="Culley D."/>
            <person name="Magnuson J.K."/>
            <person name="James T.Y."/>
            <person name="O'Malley M.A."/>
            <person name="Stajich J.E."/>
            <person name="Spatafora J.W."/>
            <person name="Visel A."/>
            <person name="Grigoriev I.V."/>
        </authorList>
    </citation>
    <scope>NUCLEOTIDE SEQUENCE [LARGE SCALE GENOMIC DNA]</scope>
    <source>
        <strain evidence="3 4">ATCC 12442</strain>
    </source>
</reference>
<evidence type="ECO:0000313" key="4">
    <source>
        <dbReference type="Proteomes" id="UP000193922"/>
    </source>
</evidence>
<keyword evidence="1" id="KW-0732">Signal</keyword>
<protein>
    <recommendedName>
        <fullName evidence="2">DUF7492 domain-containing protein</fullName>
    </recommendedName>
</protein>
<dbReference type="Proteomes" id="UP000193922">
    <property type="component" value="Unassembled WGS sequence"/>
</dbReference>
<proteinExistence type="predicted"/>
<dbReference type="STRING" id="61395.A0A1Y1WAM6"/>
<name>A0A1Y1WAM6_9FUNG</name>
<dbReference type="PANTHER" id="PTHR35559">
    <property type="entry name" value="CHITIN-BINDING TYPE-4 DOMAIN-CONTAINING PROTEIN"/>
    <property type="match status" value="1"/>
</dbReference>
<dbReference type="AlphaFoldDB" id="A0A1Y1WAM6"/>